<dbReference type="EMBL" id="AVOT02153419">
    <property type="protein sequence ID" value="MBW0593279.1"/>
    <property type="molecule type" value="Genomic_DNA"/>
</dbReference>
<dbReference type="Proteomes" id="UP000765509">
    <property type="component" value="Unassembled WGS sequence"/>
</dbReference>
<dbReference type="OrthoDB" id="2436455at2759"/>
<proteinExistence type="predicted"/>
<accession>A0A9Q3L5W2</accession>
<evidence type="ECO:0000313" key="3">
    <source>
        <dbReference type="Proteomes" id="UP000765509"/>
    </source>
</evidence>
<evidence type="ECO:0000313" key="2">
    <source>
        <dbReference type="EMBL" id="MBW0593279.1"/>
    </source>
</evidence>
<sequence length="259" mass="29320">MGPENGGPSEGLETHVFQRKSPTHKRLVEKPKHFVRGPEEEVSPRKGKHPCGSSSSLHNHEYTLKSAKQGQSNPKEKSKGQEKSKRKGKNQVEQASPTEFQNSKERKDSHGKCVQYGKNSDGNQKQGGGRNEPILSKEIDLEKPVTHFKTFNKILLAKLNNFKYIQQKLGRDILQLKESQKTIVCPESDKKENILSLIQICARIESKVTLLNQPDDNSISFITKQLRELRINVQNLENSTSQNAALFQEQLEKSDKARL</sequence>
<gene>
    <name evidence="2" type="ORF">O181_132994</name>
</gene>
<feature type="compositionally biased region" description="Polar residues" evidence="1">
    <location>
        <begin position="91"/>
        <end position="101"/>
    </location>
</feature>
<feature type="region of interest" description="Disordered" evidence="1">
    <location>
        <begin position="1"/>
        <end position="132"/>
    </location>
</feature>
<name>A0A9Q3L5W2_9BASI</name>
<keyword evidence="3" id="KW-1185">Reference proteome</keyword>
<evidence type="ECO:0000256" key="1">
    <source>
        <dbReference type="SAM" id="MobiDB-lite"/>
    </source>
</evidence>
<protein>
    <submittedName>
        <fullName evidence="2">Uncharacterized protein</fullName>
    </submittedName>
</protein>
<feature type="compositionally biased region" description="Basic and acidic residues" evidence="1">
    <location>
        <begin position="74"/>
        <end position="83"/>
    </location>
</feature>
<reference evidence="2" key="1">
    <citation type="submission" date="2021-03" db="EMBL/GenBank/DDBJ databases">
        <title>Draft genome sequence of rust myrtle Austropuccinia psidii MF-1, a brazilian biotype.</title>
        <authorList>
            <person name="Quecine M.C."/>
            <person name="Pachon D.M.R."/>
            <person name="Bonatelli M.L."/>
            <person name="Correr F.H."/>
            <person name="Franceschini L.M."/>
            <person name="Leite T.F."/>
            <person name="Margarido G.R.A."/>
            <person name="Almeida C.A."/>
            <person name="Ferrarezi J.A."/>
            <person name="Labate C.A."/>
        </authorList>
    </citation>
    <scope>NUCLEOTIDE SEQUENCE</scope>
    <source>
        <strain evidence="2">MF-1</strain>
    </source>
</reference>
<feature type="compositionally biased region" description="Basic and acidic residues" evidence="1">
    <location>
        <begin position="26"/>
        <end position="44"/>
    </location>
</feature>
<comment type="caution">
    <text evidence="2">The sequence shown here is derived from an EMBL/GenBank/DDBJ whole genome shotgun (WGS) entry which is preliminary data.</text>
</comment>
<feature type="compositionally biased region" description="Basic and acidic residues" evidence="1">
    <location>
        <begin position="102"/>
        <end position="111"/>
    </location>
</feature>
<dbReference type="AlphaFoldDB" id="A0A9Q3L5W2"/>
<organism evidence="2 3">
    <name type="scientific">Austropuccinia psidii MF-1</name>
    <dbReference type="NCBI Taxonomy" id="1389203"/>
    <lineage>
        <taxon>Eukaryota</taxon>
        <taxon>Fungi</taxon>
        <taxon>Dikarya</taxon>
        <taxon>Basidiomycota</taxon>
        <taxon>Pucciniomycotina</taxon>
        <taxon>Pucciniomycetes</taxon>
        <taxon>Pucciniales</taxon>
        <taxon>Sphaerophragmiaceae</taxon>
        <taxon>Austropuccinia</taxon>
    </lineage>
</organism>